<sequence length="177" mass="20087">MEKILIFTTLVSIAVTVNSFKTKFFSQSLDSEPPISILYARDQKNILIFAFLTLVGFAYARISVMYAHDKLSDMVAGQCLSEMYPKNKRIEVQESDEPCIIFCVLKKFGIMSATGVINLEIYKKRVRFAHQLDQRSGIADNGGNCMESAEATQHKQDVCKKAKVFNDCTHLYRILLK</sequence>
<name>A0AAD8DWK2_MYTSE</name>
<protein>
    <submittedName>
        <fullName evidence="2">Uncharacterized protein</fullName>
    </submittedName>
</protein>
<dbReference type="InterPro" id="IPR036728">
    <property type="entry name" value="PBP_GOBP_sf"/>
</dbReference>
<keyword evidence="1" id="KW-0812">Transmembrane</keyword>
<evidence type="ECO:0000256" key="1">
    <source>
        <dbReference type="SAM" id="Phobius"/>
    </source>
</evidence>
<organism evidence="2 3">
    <name type="scientific">Mythimna separata</name>
    <name type="common">Oriental armyworm</name>
    <name type="synonym">Pseudaletia separata</name>
    <dbReference type="NCBI Taxonomy" id="271217"/>
    <lineage>
        <taxon>Eukaryota</taxon>
        <taxon>Metazoa</taxon>
        <taxon>Ecdysozoa</taxon>
        <taxon>Arthropoda</taxon>
        <taxon>Hexapoda</taxon>
        <taxon>Insecta</taxon>
        <taxon>Pterygota</taxon>
        <taxon>Neoptera</taxon>
        <taxon>Endopterygota</taxon>
        <taxon>Lepidoptera</taxon>
        <taxon>Glossata</taxon>
        <taxon>Ditrysia</taxon>
        <taxon>Noctuoidea</taxon>
        <taxon>Noctuidae</taxon>
        <taxon>Noctuinae</taxon>
        <taxon>Hadenini</taxon>
        <taxon>Mythimna</taxon>
    </lineage>
</organism>
<feature type="transmembrane region" description="Helical" evidence="1">
    <location>
        <begin position="46"/>
        <end position="64"/>
    </location>
</feature>
<dbReference type="InterPro" id="IPR006170">
    <property type="entry name" value="PBP/GOBP"/>
</dbReference>
<evidence type="ECO:0000313" key="3">
    <source>
        <dbReference type="Proteomes" id="UP001231518"/>
    </source>
</evidence>
<evidence type="ECO:0000313" key="2">
    <source>
        <dbReference type="EMBL" id="KAJ8728822.1"/>
    </source>
</evidence>
<dbReference type="Gene3D" id="1.10.238.20">
    <property type="entry name" value="Pheromone/general odorant binding protein domain"/>
    <property type="match status" value="1"/>
</dbReference>
<keyword evidence="1" id="KW-1133">Transmembrane helix</keyword>
<dbReference type="Pfam" id="PF01395">
    <property type="entry name" value="PBP_GOBP"/>
    <property type="match status" value="1"/>
</dbReference>
<keyword evidence="3" id="KW-1185">Reference proteome</keyword>
<dbReference type="GO" id="GO:0005549">
    <property type="term" value="F:odorant binding"/>
    <property type="evidence" value="ECO:0007669"/>
    <property type="project" value="InterPro"/>
</dbReference>
<dbReference type="Proteomes" id="UP001231518">
    <property type="component" value="Chromosome 19"/>
</dbReference>
<accession>A0AAD8DWK2</accession>
<comment type="caution">
    <text evidence="2">The sequence shown here is derived from an EMBL/GenBank/DDBJ whole genome shotgun (WGS) entry which is preliminary data.</text>
</comment>
<gene>
    <name evidence="2" type="ORF">PYW07_006518</name>
</gene>
<reference evidence="2" key="1">
    <citation type="submission" date="2023-03" db="EMBL/GenBank/DDBJ databases">
        <title>Chromosome-level genomes of two armyworms, Mythimna separata and Mythimna loreyi, provide insights into the biosynthesis and reception of sex pheromones.</title>
        <authorList>
            <person name="Zhao H."/>
        </authorList>
    </citation>
    <scope>NUCLEOTIDE SEQUENCE</scope>
    <source>
        <strain evidence="2">BeijingLab</strain>
        <tissue evidence="2">Pupa</tissue>
    </source>
</reference>
<dbReference type="SUPFAM" id="SSF47565">
    <property type="entry name" value="Insect pheromone/odorant-binding proteins"/>
    <property type="match status" value="1"/>
</dbReference>
<proteinExistence type="predicted"/>
<dbReference type="AlphaFoldDB" id="A0AAD8DWK2"/>
<dbReference type="EMBL" id="JARGEI010000007">
    <property type="protein sequence ID" value="KAJ8728822.1"/>
    <property type="molecule type" value="Genomic_DNA"/>
</dbReference>
<keyword evidence="1" id="KW-0472">Membrane</keyword>